<protein>
    <submittedName>
        <fullName evidence="8">VPS28-domain-containing protein</fullName>
    </submittedName>
</protein>
<dbReference type="InterPro" id="IPR007143">
    <property type="entry name" value="Vps28"/>
</dbReference>
<dbReference type="PANTHER" id="PTHR12937">
    <property type="entry name" value="VACUOLAR PROTEIN SORTING 28, ISOFORM 2 VPS28"/>
    <property type="match status" value="1"/>
</dbReference>
<dbReference type="PROSITE" id="PS51310">
    <property type="entry name" value="VPS28_C"/>
    <property type="match status" value="1"/>
</dbReference>
<dbReference type="PROSITE" id="PS51313">
    <property type="entry name" value="VPS28_N"/>
    <property type="match status" value="1"/>
</dbReference>
<dbReference type="PANTHER" id="PTHR12937:SF0">
    <property type="entry name" value="VACUOLAR PROTEIN SORTING-ASSOCIATED PROTEIN 28 HOMOLOG"/>
    <property type="match status" value="1"/>
</dbReference>
<dbReference type="Pfam" id="PF03997">
    <property type="entry name" value="VPS28"/>
    <property type="match status" value="1"/>
</dbReference>
<evidence type="ECO:0000259" key="7">
    <source>
        <dbReference type="PROSITE" id="PS51313"/>
    </source>
</evidence>
<proteinExistence type="inferred from homology"/>
<dbReference type="InterPro" id="IPR017899">
    <property type="entry name" value="VPS28_C"/>
</dbReference>
<dbReference type="SUPFAM" id="SSF140427">
    <property type="entry name" value="VPS28 C-terminal domain-like"/>
    <property type="match status" value="1"/>
</dbReference>
<sequence length="537" mass="59608">MYQQRQLPYAPTPYSYTPTSSLSATISLDEEVKLLTTSAERELYESLAEIYSIIVTLDALEKAYLKDSVPESDYTETCSRLLKQYKSNLANETVAKAFVDLETFKREWDMDCSRATERLRVGIPATVEQPSHKPATQGNDAADATLVVSATENFITLLDAIKMGLLAKDVLHPLLGDIIQSVNRVTDKEFENKGKIIQWLITLNQMKAADQLSEDQAREFQFDMDQAIINPEGLTAYLTRIISSPLAWIPDDFVKEEIWEAASVRLSERSGRTAMPAMSRAFRIPLSKTTSVKIQIHEPSLTADNLGLKTWASSYLLAKRLHLLMEDDVALPLHGGAATQHGRGCSVLELGSGTGLVGIAAAAVLGTEVHLTDLPEIVENLDRNAVTNETLISNSGGQARTAMLDWTDPAVMEPPLQRDSQDTLQARYEVVLAADPLYSPEHPQLLVSAIKAQLVDDAAARVVIELPLRTAYQSTVEEFLDRMEALGLCIVREGYETGYDDWGELGGRRDVRCWWSVWGWKDKRSDIEVMAVNVSKS</sequence>
<dbReference type="EMBL" id="ML978712">
    <property type="protein sequence ID" value="KAF2091285.1"/>
    <property type="molecule type" value="Genomic_DNA"/>
</dbReference>
<keyword evidence="3" id="KW-0967">Endosome</keyword>
<accession>A0A9P4LZN3</accession>
<dbReference type="FunFam" id="1.20.1440.200:FF:000003">
    <property type="entry name" value="Vacuolar protein sorting-associated protein 28"/>
    <property type="match status" value="1"/>
</dbReference>
<dbReference type="GO" id="GO:0008757">
    <property type="term" value="F:S-adenosylmethionine-dependent methyltransferase activity"/>
    <property type="evidence" value="ECO:0007669"/>
    <property type="project" value="UniProtKB-ARBA"/>
</dbReference>
<dbReference type="InterPro" id="IPR038358">
    <property type="entry name" value="VPS28_N_sf"/>
</dbReference>
<dbReference type="GO" id="GO:0043328">
    <property type="term" value="P:protein transport to vacuole involved in ubiquitin-dependent protein catabolic process via the multivesicular body sorting pathway"/>
    <property type="evidence" value="ECO:0007669"/>
    <property type="project" value="TreeGrafter"/>
</dbReference>
<dbReference type="Gene3D" id="1.20.1440.200">
    <property type="match status" value="1"/>
</dbReference>
<evidence type="ECO:0000313" key="9">
    <source>
        <dbReference type="Proteomes" id="UP000799776"/>
    </source>
</evidence>
<dbReference type="InterPro" id="IPR029063">
    <property type="entry name" value="SAM-dependent_MTases_sf"/>
</dbReference>
<feature type="domain" description="VPS28 N-terminal" evidence="7">
    <location>
        <begin position="21"/>
        <end position="129"/>
    </location>
</feature>
<evidence type="ECO:0000259" key="6">
    <source>
        <dbReference type="PROSITE" id="PS51310"/>
    </source>
</evidence>
<evidence type="ECO:0000256" key="2">
    <source>
        <dbReference type="ARBA" id="ARBA00022448"/>
    </source>
</evidence>
<comment type="subcellular location">
    <subcellularLocation>
        <location evidence="1">Endosome</location>
    </subcellularLocation>
</comment>
<dbReference type="InterPro" id="IPR037202">
    <property type="entry name" value="ESCRT_assembly_dom"/>
</dbReference>
<evidence type="ECO:0000256" key="3">
    <source>
        <dbReference type="ARBA" id="ARBA00022753"/>
    </source>
</evidence>
<gene>
    <name evidence="8" type="ORF">K490DRAFT_71492</name>
</gene>
<dbReference type="GO" id="GO:0000813">
    <property type="term" value="C:ESCRT I complex"/>
    <property type="evidence" value="ECO:0007669"/>
    <property type="project" value="InterPro"/>
</dbReference>
<dbReference type="GO" id="GO:0044877">
    <property type="term" value="F:protein-containing complex binding"/>
    <property type="evidence" value="ECO:0007669"/>
    <property type="project" value="TreeGrafter"/>
</dbReference>
<comment type="caution">
    <text evidence="8">The sequence shown here is derived from an EMBL/GenBank/DDBJ whole genome shotgun (WGS) entry which is preliminary data.</text>
</comment>
<dbReference type="Pfam" id="PF10294">
    <property type="entry name" value="Methyltransf_16"/>
    <property type="match status" value="1"/>
</dbReference>
<dbReference type="InterPro" id="IPR037206">
    <property type="entry name" value="VPS28_C_sf"/>
</dbReference>
<organism evidence="8 9">
    <name type="scientific">Saccharata proteae CBS 121410</name>
    <dbReference type="NCBI Taxonomy" id="1314787"/>
    <lineage>
        <taxon>Eukaryota</taxon>
        <taxon>Fungi</taxon>
        <taxon>Dikarya</taxon>
        <taxon>Ascomycota</taxon>
        <taxon>Pezizomycotina</taxon>
        <taxon>Dothideomycetes</taxon>
        <taxon>Dothideomycetes incertae sedis</taxon>
        <taxon>Botryosphaeriales</taxon>
        <taxon>Saccharataceae</taxon>
        <taxon>Saccharata</taxon>
    </lineage>
</organism>
<evidence type="ECO:0000256" key="4">
    <source>
        <dbReference type="ARBA" id="ARBA00022927"/>
    </source>
</evidence>
<comment type="similarity">
    <text evidence="5">Belongs to the VPS28 family.</text>
</comment>
<dbReference type="CDD" id="cd02440">
    <property type="entry name" value="AdoMet_MTases"/>
    <property type="match status" value="1"/>
</dbReference>
<reference evidence="8" key="1">
    <citation type="journal article" date="2020" name="Stud. Mycol.">
        <title>101 Dothideomycetes genomes: a test case for predicting lifestyles and emergence of pathogens.</title>
        <authorList>
            <person name="Haridas S."/>
            <person name="Albert R."/>
            <person name="Binder M."/>
            <person name="Bloem J."/>
            <person name="Labutti K."/>
            <person name="Salamov A."/>
            <person name="Andreopoulos B."/>
            <person name="Baker S."/>
            <person name="Barry K."/>
            <person name="Bills G."/>
            <person name="Bluhm B."/>
            <person name="Cannon C."/>
            <person name="Castanera R."/>
            <person name="Culley D."/>
            <person name="Daum C."/>
            <person name="Ezra D."/>
            <person name="Gonzalez J."/>
            <person name="Henrissat B."/>
            <person name="Kuo A."/>
            <person name="Liang C."/>
            <person name="Lipzen A."/>
            <person name="Lutzoni F."/>
            <person name="Magnuson J."/>
            <person name="Mondo S."/>
            <person name="Nolan M."/>
            <person name="Ohm R."/>
            <person name="Pangilinan J."/>
            <person name="Park H.-J."/>
            <person name="Ramirez L."/>
            <person name="Alfaro M."/>
            <person name="Sun H."/>
            <person name="Tritt A."/>
            <person name="Yoshinaga Y."/>
            <person name="Zwiers L.-H."/>
            <person name="Turgeon B."/>
            <person name="Goodwin S."/>
            <person name="Spatafora J."/>
            <person name="Crous P."/>
            <person name="Grigoriev I."/>
        </authorList>
    </citation>
    <scope>NUCLEOTIDE SEQUENCE</scope>
    <source>
        <strain evidence="8">CBS 121410</strain>
    </source>
</reference>
<evidence type="ECO:0000256" key="1">
    <source>
        <dbReference type="ARBA" id="ARBA00004177"/>
    </source>
</evidence>
<dbReference type="Gene3D" id="3.40.50.150">
    <property type="entry name" value="Vaccinia Virus protein VP39"/>
    <property type="match status" value="1"/>
</dbReference>
<dbReference type="Gene3D" id="1.20.120.1130">
    <property type="match status" value="1"/>
</dbReference>
<dbReference type="SUPFAM" id="SSF140111">
    <property type="entry name" value="Endosomal sorting complex assembly domain"/>
    <property type="match status" value="1"/>
</dbReference>
<dbReference type="SUPFAM" id="SSF53335">
    <property type="entry name" value="S-adenosyl-L-methionine-dependent methyltransferases"/>
    <property type="match status" value="1"/>
</dbReference>
<feature type="domain" description="VPS28 C-terminal" evidence="6">
    <location>
        <begin position="142"/>
        <end position="236"/>
    </location>
</feature>
<keyword evidence="9" id="KW-1185">Reference proteome</keyword>
<keyword evidence="2 5" id="KW-0813">Transport</keyword>
<dbReference type="Proteomes" id="UP000799776">
    <property type="component" value="Unassembled WGS sequence"/>
</dbReference>
<evidence type="ECO:0000313" key="8">
    <source>
        <dbReference type="EMBL" id="KAF2091285.1"/>
    </source>
</evidence>
<keyword evidence="4 5" id="KW-0653">Protein transport</keyword>
<dbReference type="InterPro" id="IPR019410">
    <property type="entry name" value="Methyltransf_16"/>
</dbReference>
<dbReference type="InterPro" id="IPR017898">
    <property type="entry name" value="VPS28_N"/>
</dbReference>
<dbReference type="OrthoDB" id="2671at2759"/>
<evidence type="ECO:0000256" key="5">
    <source>
        <dbReference type="PROSITE-ProRule" id="PRU00642"/>
    </source>
</evidence>
<dbReference type="AlphaFoldDB" id="A0A9P4LZN3"/>
<name>A0A9P4LZN3_9PEZI</name>